<feature type="transmembrane region" description="Helical" evidence="6">
    <location>
        <begin position="320"/>
        <end position="342"/>
    </location>
</feature>
<feature type="transmembrane region" description="Helical" evidence="6">
    <location>
        <begin position="125"/>
        <end position="146"/>
    </location>
</feature>
<dbReference type="Pfam" id="PF00520">
    <property type="entry name" value="Ion_trans"/>
    <property type="match status" value="1"/>
</dbReference>
<reference evidence="9" key="1">
    <citation type="submission" date="2025-08" db="UniProtKB">
        <authorList>
            <consortium name="RefSeq"/>
        </authorList>
    </citation>
    <scope>IDENTIFICATION</scope>
</reference>
<organism evidence="8 9">
    <name type="scientific">Aplysia californica</name>
    <name type="common">California sea hare</name>
    <dbReference type="NCBI Taxonomy" id="6500"/>
    <lineage>
        <taxon>Eukaryota</taxon>
        <taxon>Metazoa</taxon>
        <taxon>Spiralia</taxon>
        <taxon>Lophotrochozoa</taxon>
        <taxon>Mollusca</taxon>
        <taxon>Gastropoda</taxon>
        <taxon>Heterobranchia</taxon>
        <taxon>Euthyneura</taxon>
        <taxon>Tectipleura</taxon>
        <taxon>Aplysiida</taxon>
        <taxon>Aplysioidea</taxon>
        <taxon>Aplysiidae</taxon>
        <taxon>Aplysia</taxon>
    </lineage>
</organism>
<keyword evidence="9" id="KW-0675">Receptor</keyword>
<dbReference type="PANTHER" id="PTHR13800">
    <property type="entry name" value="TRANSIENT RECEPTOR POTENTIAL CATION CHANNEL, SUBFAMILY M, MEMBER 6"/>
    <property type="match status" value="1"/>
</dbReference>
<evidence type="ECO:0000256" key="4">
    <source>
        <dbReference type="ARBA" id="ARBA00023136"/>
    </source>
</evidence>
<evidence type="ECO:0000256" key="2">
    <source>
        <dbReference type="ARBA" id="ARBA00022692"/>
    </source>
</evidence>
<dbReference type="InterPro" id="IPR005821">
    <property type="entry name" value="Ion_trans_dom"/>
</dbReference>
<feature type="transmembrane region" description="Helical" evidence="6">
    <location>
        <begin position="167"/>
        <end position="188"/>
    </location>
</feature>
<gene>
    <name evidence="9" type="primary">LOC101860829</name>
</gene>
<protein>
    <submittedName>
        <fullName evidence="9">Transient receptor potential cation channel subfamily M member 8</fullName>
    </submittedName>
</protein>
<evidence type="ECO:0000256" key="6">
    <source>
        <dbReference type="SAM" id="Phobius"/>
    </source>
</evidence>
<dbReference type="RefSeq" id="XP_005103034.2">
    <property type="nucleotide sequence ID" value="XM_005102977.2"/>
</dbReference>
<comment type="subcellular location">
    <subcellularLocation>
        <location evidence="1">Membrane</location>
        <topology evidence="1">Multi-pass membrane protein</topology>
    </subcellularLocation>
</comment>
<keyword evidence="3 6" id="KW-1133">Transmembrane helix</keyword>
<feature type="transmembrane region" description="Helical" evidence="6">
    <location>
        <begin position="194"/>
        <end position="212"/>
    </location>
</feature>
<proteinExistence type="predicted"/>
<keyword evidence="4 6" id="KW-0472">Membrane</keyword>
<keyword evidence="8" id="KW-1185">Reference proteome</keyword>
<feature type="transmembrane region" description="Helical" evidence="6">
    <location>
        <begin position="233"/>
        <end position="251"/>
    </location>
</feature>
<feature type="transmembrane region" description="Helical" evidence="6">
    <location>
        <begin position="100"/>
        <end position="119"/>
    </location>
</feature>
<accession>A0ABM0JWB2</accession>
<dbReference type="InterPro" id="IPR050927">
    <property type="entry name" value="TRPM"/>
</dbReference>
<evidence type="ECO:0000313" key="8">
    <source>
        <dbReference type="Proteomes" id="UP000694888"/>
    </source>
</evidence>
<dbReference type="Proteomes" id="UP000694888">
    <property type="component" value="Unplaced"/>
</dbReference>
<evidence type="ECO:0000256" key="5">
    <source>
        <dbReference type="SAM" id="MobiDB-lite"/>
    </source>
</evidence>
<feature type="domain" description="Ion transport" evidence="7">
    <location>
        <begin position="126"/>
        <end position="341"/>
    </location>
</feature>
<feature type="compositionally biased region" description="Polar residues" evidence="5">
    <location>
        <begin position="46"/>
        <end position="59"/>
    </location>
</feature>
<evidence type="ECO:0000256" key="1">
    <source>
        <dbReference type="ARBA" id="ARBA00004141"/>
    </source>
</evidence>
<evidence type="ECO:0000259" key="7">
    <source>
        <dbReference type="Pfam" id="PF00520"/>
    </source>
</evidence>
<dbReference type="GeneID" id="101860829"/>
<feature type="region of interest" description="Disordered" evidence="5">
    <location>
        <begin position="32"/>
        <end position="64"/>
    </location>
</feature>
<name>A0ABM0JWB2_APLCA</name>
<dbReference type="PANTHER" id="PTHR13800:SF1">
    <property type="entry name" value="TRANSIENT RECEPTOR POTENTIAL CATION CHANNEL TRPM"/>
    <property type="match status" value="1"/>
</dbReference>
<evidence type="ECO:0000313" key="9">
    <source>
        <dbReference type="RefSeq" id="XP_005103034.2"/>
    </source>
</evidence>
<evidence type="ECO:0000256" key="3">
    <source>
        <dbReference type="ARBA" id="ARBA00022989"/>
    </source>
</evidence>
<keyword evidence="2 6" id="KW-0812">Transmembrane</keyword>
<sequence length="343" mass="39554">MPHLCRNACVPAIVCPPLIWFIVPRDAQDQKTKTVGSRRHTAPKTEANNANTDNQDLSPNSPPDDIETPNVLEDYMCDCGVLRTLTQFYSCPKVKLSMDVLFYIVFQGIYSYFLIFSLGEEDSHAVDFIVELWGACYCYGVAREFISNMRRSTQLSKYCRYWYISHWNRYDVTLCVTFFLALFLNATLTGQDVIWARIVFSINFIMFFFRILNNFAAHKRLGPLVTMLYGMTYDLLFFLLFLFMFMVAYVVSSEAILHSNAELSWHGVFLIFRRAYLQIFGEEIEDTDTYSYSWCTRNASLANESMTMCGLDDVGSYVGAVLPGIYFLLTNIMLLNLLIAMFK</sequence>